<gene>
    <name evidence="1" type="ORF">GCM10010844_29080</name>
</gene>
<name>A0ABQ2FL10_9DEIO</name>
<sequence length="70" mass="7650">MVRQATVWDRLIAGAGRLKIAPDHTGFLAGVSCVLIPRRTPFQALSAWPAGCLPEHLGGMDQLGGLRRWR</sequence>
<reference evidence="2" key="1">
    <citation type="journal article" date="2019" name="Int. J. Syst. Evol. Microbiol.">
        <title>The Global Catalogue of Microorganisms (GCM) 10K type strain sequencing project: providing services to taxonomists for standard genome sequencing and annotation.</title>
        <authorList>
            <consortium name="The Broad Institute Genomics Platform"/>
            <consortium name="The Broad Institute Genome Sequencing Center for Infectious Disease"/>
            <person name="Wu L."/>
            <person name="Ma J."/>
        </authorList>
    </citation>
    <scope>NUCLEOTIDE SEQUENCE [LARGE SCALE GENOMIC DNA]</scope>
    <source>
        <strain evidence="2">JCM 19173</strain>
    </source>
</reference>
<keyword evidence="2" id="KW-1185">Reference proteome</keyword>
<evidence type="ECO:0000313" key="2">
    <source>
        <dbReference type="Proteomes" id="UP000604341"/>
    </source>
</evidence>
<organism evidence="1 2">
    <name type="scientific">Deinococcus radiotolerans</name>
    <dbReference type="NCBI Taxonomy" id="1309407"/>
    <lineage>
        <taxon>Bacteria</taxon>
        <taxon>Thermotogati</taxon>
        <taxon>Deinococcota</taxon>
        <taxon>Deinococci</taxon>
        <taxon>Deinococcales</taxon>
        <taxon>Deinococcaceae</taxon>
        <taxon>Deinococcus</taxon>
    </lineage>
</organism>
<proteinExistence type="predicted"/>
<evidence type="ECO:0000313" key="1">
    <source>
        <dbReference type="EMBL" id="GGL08490.1"/>
    </source>
</evidence>
<dbReference type="EMBL" id="BMPE01000009">
    <property type="protein sequence ID" value="GGL08490.1"/>
    <property type="molecule type" value="Genomic_DNA"/>
</dbReference>
<dbReference type="Proteomes" id="UP000604341">
    <property type="component" value="Unassembled WGS sequence"/>
</dbReference>
<comment type="caution">
    <text evidence="1">The sequence shown here is derived from an EMBL/GenBank/DDBJ whole genome shotgun (WGS) entry which is preliminary data.</text>
</comment>
<protein>
    <submittedName>
        <fullName evidence="1">Uncharacterized protein</fullName>
    </submittedName>
</protein>
<accession>A0ABQ2FL10</accession>